<evidence type="ECO:0000256" key="2">
    <source>
        <dbReference type="SAM" id="SignalP"/>
    </source>
</evidence>
<dbReference type="Pfam" id="PF00496">
    <property type="entry name" value="SBP_bac_5"/>
    <property type="match status" value="1"/>
</dbReference>
<dbReference type="RefSeq" id="WP_369601922.1">
    <property type="nucleotide sequence ID" value="NZ_CP154858.1"/>
</dbReference>
<dbReference type="Gene3D" id="3.10.105.10">
    <property type="entry name" value="Dipeptide-binding Protein, Domain 3"/>
    <property type="match status" value="1"/>
</dbReference>
<dbReference type="GO" id="GO:0030288">
    <property type="term" value="C:outer membrane-bounded periplasmic space"/>
    <property type="evidence" value="ECO:0007669"/>
    <property type="project" value="TreeGrafter"/>
</dbReference>
<keyword evidence="1 2" id="KW-0732">Signal</keyword>
<name>A0AB39UYE4_9GAMM</name>
<dbReference type="CDD" id="cd08497">
    <property type="entry name" value="MbnE-like"/>
    <property type="match status" value="1"/>
</dbReference>
<accession>A0AB39UYE4</accession>
<dbReference type="PANTHER" id="PTHR30290">
    <property type="entry name" value="PERIPLASMIC BINDING COMPONENT OF ABC TRANSPORTER"/>
    <property type="match status" value="1"/>
</dbReference>
<dbReference type="PANTHER" id="PTHR30290:SF64">
    <property type="entry name" value="ABC TRANSPORTER PERIPLASMIC BINDING PROTEIN"/>
    <property type="match status" value="1"/>
</dbReference>
<dbReference type="GO" id="GO:0015833">
    <property type="term" value="P:peptide transport"/>
    <property type="evidence" value="ECO:0007669"/>
    <property type="project" value="TreeGrafter"/>
</dbReference>
<reference evidence="4" key="1">
    <citation type="submission" date="2024-05" db="EMBL/GenBank/DDBJ databases">
        <title>Genome sequencing of novel strain.</title>
        <authorList>
            <person name="Ganbat D."/>
            <person name="Ganbat S."/>
            <person name="Lee S.-J."/>
        </authorList>
    </citation>
    <scope>NUCLEOTIDE SEQUENCE</scope>
    <source>
        <strain evidence="4">SMD15-11</strain>
    </source>
</reference>
<dbReference type="Gene3D" id="3.40.190.10">
    <property type="entry name" value="Periplasmic binding protein-like II"/>
    <property type="match status" value="1"/>
</dbReference>
<proteinExistence type="predicted"/>
<dbReference type="GO" id="GO:0042884">
    <property type="term" value="P:microcin transport"/>
    <property type="evidence" value="ECO:0007669"/>
    <property type="project" value="TreeGrafter"/>
</dbReference>
<feature type="domain" description="Solute-binding protein family 5" evidence="3">
    <location>
        <begin position="105"/>
        <end position="368"/>
    </location>
</feature>
<protein>
    <submittedName>
        <fullName evidence="4">Extracellular solute-binding protein</fullName>
    </submittedName>
</protein>
<evidence type="ECO:0000256" key="1">
    <source>
        <dbReference type="ARBA" id="ARBA00022729"/>
    </source>
</evidence>
<dbReference type="KEGG" id="tcd:AAIA72_02740"/>
<dbReference type="AlphaFoldDB" id="A0AB39UYE4"/>
<dbReference type="GO" id="GO:1904680">
    <property type="term" value="F:peptide transmembrane transporter activity"/>
    <property type="evidence" value="ECO:0007669"/>
    <property type="project" value="TreeGrafter"/>
</dbReference>
<evidence type="ECO:0000259" key="3">
    <source>
        <dbReference type="Pfam" id="PF00496"/>
    </source>
</evidence>
<sequence>MLSFRRTLRLAALFVLTLCTLTTQANPQHGMAIYGDLKYPPGFTHFSYVNPDAPKGGHVRLSAIGDSFDSFNPFLVKGVAADGLDWLYDSLTKQAGDEPFSEYGLIARSMEIAPDRTSVTFHINPDARFHDGQPITAEDVQFSFEMLTTHEKASPYYRAYYRDVRKAVVVDPLTIRFEFANGDNRELPLILGQLKVLPKHYYRTHDFGKADLTIPVGSGPYTIEKFKPGQSITYRRVDNYWAKDLPVNRGFYNFDRITIKYYKDSTVALEGFKAGDYDFRNENVSKYWATAYTGPAVERGEIVREEVRHHMPVGMQGFLYNTRRAVFSDPVVREALAYAFDFEWTNANLFYNQYTRTRSYFENSELAATGLPGGEELKLLEPFRKQLPERVFTQVYAPRQIPHPVISGAT</sequence>
<dbReference type="InterPro" id="IPR000914">
    <property type="entry name" value="SBP_5_dom"/>
</dbReference>
<gene>
    <name evidence="4" type="ORF">AAIA72_02740</name>
</gene>
<feature type="chain" id="PRO_5044254451" evidence="2">
    <location>
        <begin position="26"/>
        <end position="410"/>
    </location>
</feature>
<dbReference type="SUPFAM" id="SSF53850">
    <property type="entry name" value="Periplasmic binding protein-like II"/>
    <property type="match status" value="1"/>
</dbReference>
<dbReference type="EMBL" id="CP154858">
    <property type="protein sequence ID" value="XDT72921.1"/>
    <property type="molecule type" value="Genomic_DNA"/>
</dbReference>
<feature type="signal peptide" evidence="2">
    <location>
        <begin position="1"/>
        <end position="25"/>
    </location>
</feature>
<evidence type="ECO:0000313" key="4">
    <source>
        <dbReference type="EMBL" id="XDT72921.1"/>
    </source>
</evidence>
<organism evidence="4">
    <name type="scientific">Thermohahella caldifontis</name>
    <dbReference type="NCBI Taxonomy" id="3142973"/>
    <lineage>
        <taxon>Bacteria</taxon>
        <taxon>Pseudomonadati</taxon>
        <taxon>Pseudomonadota</taxon>
        <taxon>Gammaproteobacteria</taxon>
        <taxon>Oceanospirillales</taxon>
        <taxon>Hahellaceae</taxon>
        <taxon>Thermohahella</taxon>
    </lineage>
</organism>
<dbReference type="InterPro" id="IPR039424">
    <property type="entry name" value="SBP_5"/>
</dbReference>